<sequence>MIPVKLSFQGLYSYKEKLEIDFETLVSSKLFGIFGAVGSGKSSILEAIVFVLFDRSDRLNKSGDNRYYNMLNLQSDELLIDFSFKAGKGNNDLYRFNFSAKRKQRDFEKVEVKNRSFYHWKNDDWLPIENIQDASEILGMTYENFRQTVIVPQGKFREFIDQKTADRTKMLKELFQLERFDLFSRTNILLGRTKTDIEVAEAKIGEQGEISEGDVNTISEQIKHTKTELEKEQVLLDQLRKEEAVLDKLKKLFEDIHQLEEERQLLLDDQDMFLQKEKQLAIYEKALTFFDEKLKILDHTLDDIKKKQTHIQELRDQLATTETACNTANENYEQAQRDFQNKGDIEQKAKDLNNIIKIKEANETVLEISSKIELVRNSLATIEERKRSSLEALQNHEGSIEKLEKKLEDHLILTQLQQWNLKNNELAEELSKQQKEKEVVLSKEKELRNKQVELIKTHQDLEPFVDYRSFLKDADDFETKKIKTIEALEIDIREWKVKQEMANYSENLKEGEPCPLCGSKHHPSPAEIETVDEQIAASERALELQKDDIRIFRALKDNIRELESEIVTQRKYLEQCEGNIATLKVKEDKHRGEFVWETWRDKDLAQIEILLQESTAEKKTLQELKEKVAELRKVLDNIETELNGQNEKLNITEKESARKEGEIEQLKGAIQILDVEKFQKYPIEQLQTNLQKGEKQLSEINAKYEHTGSEKRQLEQELNTIKGQLKSEEKNLEQTVIKAQKLDEQIKNLVIEKGFKEIDEIRNILQTSLNIEEERKALSHYQQRLQTVTAQLELLKKEASDHSYGEENHIKLKDEIERLVLLTKELGNKLAGLKHEKGDLEKRLVKIRDFKAELDKLTIRKHDLSELSHLFRGSGFVNYVSSIYLNNLCRIANERFFKLTNNNLSLELNENNEFIVRDYLNNGKTRLLKTLSGGQTFQAALCLALALAENIKSLNQADQSFFFLDEGFGALDKNALRVVFETLKSLQKENRIVGIISHVEELQQEIDIYLKIENDKERGSLISYSWN</sequence>
<dbReference type="EMBL" id="JAUJEA010000007">
    <property type="protein sequence ID" value="MDN5203517.1"/>
    <property type="molecule type" value="Genomic_DNA"/>
</dbReference>
<protein>
    <submittedName>
        <fullName evidence="4">SMC family ATPase</fullName>
    </submittedName>
</protein>
<dbReference type="SUPFAM" id="SSF52540">
    <property type="entry name" value="P-loop containing nucleoside triphosphate hydrolases"/>
    <property type="match status" value="1"/>
</dbReference>
<feature type="coiled-coil region" evidence="1">
    <location>
        <begin position="528"/>
        <end position="579"/>
    </location>
</feature>
<dbReference type="Pfam" id="PF24627">
    <property type="entry name" value="PUMA_CC"/>
    <property type="match status" value="1"/>
</dbReference>
<dbReference type="InterPro" id="IPR038729">
    <property type="entry name" value="Rad50/SbcC_AAA"/>
</dbReference>
<dbReference type="PANTHER" id="PTHR32114:SF2">
    <property type="entry name" value="ABC TRANSPORTER ABCH.3"/>
    <property type="match status" value="1"/>
</dbReference>
<keyword evidence="5" id="KW-1185">Reference proteome</keyword>
<evidence type="ECO:0000256" key="1">
    <source>
        <dbReference type="SAM" id="Coils"/>
    </source>
</evidence>
<dbReference type="Pfam" id="PF13558">
    <property type="entry name" value="SbcC_Walker_B"/>
    <property type="match status" value="1"/>
</dbReference>
<feature type="domain" description="Rad50/SbcC-type AAA" evidence="2">
    <location>
        <begin position="5"/>
        <end position="262"/>
    </location>
</feature>
<organism evidence="4 5">
    <name type="scientific">Splendidivirga corallicola</name>
    <dbReference type="NCBI Taxonomy" id="3051826"/>
    <lineage>
        <taxon>Bacteria</taxon>
        <taxon>Pseudomonadati</taxon>
        <taxon>Bacteroidota</taxon>
        <taxon>Cytophagia</taxon>
        <taxon>Cytophagales</taxon>
        <taxon>Splendidivirgaceae</taxon>
        <taxon>Splendidivirga</taxon>
    </lineage>
</organism>
<feature type="coiled-coil region" evidence="1">
    <location>
        <begin position="823"/>
        <end position="867"/>
    </location>
</feature>
<dbReference type="Pfam" id="PF13476">
    <property type="entry name" value="AAA_23"/>
    <property type="match status" value="1"/>
</dbReference>
<evidence type="ECO:0000313" key="4">
    <source>
        <dbReference type="EMBL" id="MDN5203517.1"/>
    </source>
</evidence>
<dbReference type="Gene3D" id="3.40.50.300">
    <property type="entry name" value="P-loop containing nucleotide triphosphate hydrolases"/>
    <property type="match status" value="2"/>
</dbReference>
<dbReference type="RefSeq" id="WP_346753539.1">
    <property type="nucleotide sequence ID" value="NZ_JAUJEA010000007.1"/>
</dbReference>
<name>A0ABT8KRW9_9BACT</name>
<feature type="domain" description="PUMA/OVT1 coiled-coil region" evidence="3">
    <location>
        <begin position="683"/>
        <end position="753"/>
    </location>
</feature>
<dbReference type="Proteomes" id="UP001172082">
    <property type="component" value="Unassembled WGS sequence"/>
</dbReference>
<keyword evidence="1" id="KW-0175">Coiled coil</keyword>
<feature type="coiled-coil region" evidence="1">
    <location>
        <begin position="386"/>
        <end position="450"/>
    </location>
</feature>
<dbReference type="InterPro" id="IPR027417">
    <property type="entry name" value="P-loop_NTPase"/>
</dbReference>
<dbReference type="PANTHER" id="PTHR32114">
    <property type="entry name" value="ABC TRANSPORTER ABCH.3"/>
    <property type="match status" value="1"/>
</dbReference>
<evidence type="ECO:0000259" key="2">
    <source>
        <dbReference type="Pfam" id="PF13476"/>
    </source>
</evidence>
<accession>A0ABT8KRW9</accession>
<reference evidence="4" key="1">
    <citation type="submission" date="2023-06" db="EMBL/GenBank/DDBJ databases">
        <title>Genomic of Parafulvivirga corallium.</title>
        <authorList>
            <person name="Wang G."/>
        </authorList>
    </citation>
    <scope>NUCLEOTIDE SEQUENCE</scope>
    <source>
        <strain evidence="4">BMA10</strain>
    </source>
</reference>
<evidence type="ECO:0000259" key="3">
    <source>
        <dbReference type="Pfam" id="PF24627"/>
    </source>
</evidence>
<proteinExistence type="predicted"/>
<feature type="coiled-coil region" evidence="1">
    <location>
        <begin position="297"/>
        <end position="338"/>
    </location>
</feature>
<evidence type="ECO:0000313" key="5">
    <source>
        <dbReference type="Proteomes" id="UP001172082"/>
    </source>
</evidence>
<feature type="coiled-coil region" evidence="1">
    <location>
        <begin position="222"/>
        <end position="269"/>
    </location>
</feature>
<feature type="coiled-coil region" evidence="1">
    <location>
        <begin position="604"/>
        <end position="798"/>
    </location>
</feature>
<gene>
    <name evidence="4" type="ORF">QQ008_19170</name>
</gene>
<comment type="caution">
    <text evidence="4">The sequence shown here is derived from an EMBL/GenBank/DDBJ whole genome shotgun (WGS) entry which is preliminary data.</text>
</comment>
<dbReference type="InterPro" id="IPR057531">
    <property type="entry name" value="PUMA/OVT1_CC"/>
</dbReference>